<dbReference type="SMART" id="SM00086">
    <property type="entry name" value="PAC"/>
    <property type="match status" value="1"/>
</dbReference>
<reference evidence="5 6" key="1">
    <citation type="submission" date="2014-06" db="EMBL/GenBank/DDBJ databases">
        <title>Draft genome sequence of Bacillus gaemokensis JCM 15801 (MCCC 1A00707).</title>
        <authorList>
            <person name="Lai Q."/>
            <person name="Liu Y."/>
            <person name="Shao Z."/>
        </authorList>
    </citation>
    <scope>NUCLEOTIDE SEQUENCE [LARGE SCALE GENOMIC DNA]</scope>
    <source>
        <strain evidence="5 6">JCM 15801</strain>
    </source>
</reference>
<dbReference type="PROSITE" id="PS50112">
    <property type="entry name" value="PAS"/>
    <property type="match status" value="1"/>
</dbReference>
<evidence type="ECO:0000259" key="1">
    <source>
        <dbReference type="PROSITE" id="PS50112"/>
    </source>
</evidence>
<dbReference type="eggNOG" id="COG5001">
    <property type="taxonomic scope" value="Bacteria"/>
</dbReference>
<feature type="domain" description="PAC" evidence="2">
    <location>
        <begin position="85"/>
        <end position="137"/>
    </location>
</feature>
<proteinExistence type="predicted"/>
<keyword evidence="6" id="KW-1185">Reference proteome</keyword>
<dbReference type="Pfam" id="PF00563">
    <property type="entry name" value="EAL"/>
    <property type="match status" value="1"/>
</dbReference>
<evidence type="ECO:0000313" key="5">
    <source>
        <dbReference type="EMBL" id="KEK23837.1"/>
    </source>
</evidence>
<dbReference type="AlphaFoldDB" id="A0A073KBJ9"/>
<dbReference type="Pfam" id="PF13426">
    <property type="entry name" value="PAS_9"/>
    <property type="match status" value="1"/>
</dbReference>
<dbReference type="PROSITE" id="PS50113">
    <property type="entry name" value="PAC"/>
    <property type="match status" value="1"/>
</dbReference>
<dbReference type="PANTHER" id="PTHR44757:SF2">
    <property type="entry name" value="BIOFILM ARCHITECTURE MAINTENANCE PROTEIN MBAA"/>
    <property type="match status" value="1"/>
</dbReference>
<evidence type="ECO:0000259" key="2">
    <source>
        <dbReference type="PROSITE" id="PS50113"/>
    </source>
</evidence>
<dbReference type="SMART" id="SM00052">
    <property type="entry name" value="EAL"/>
    <property type="match status" value="1"/>
</dbReference>
<dbReference type="NCBIfam" id="TIGR00229">
    <property type="entry name" value="sensory_box"/>
    <property type="match status" value="1"/>
</dbReference>
<protein>
    <submittedName>
        <fullName evidence="5">Diguanylate cyclase</fullName>
    </submittedName>
</protein>
<dbReference type="InterPro" id="IPR000160">
    <property type="entry name" value="GGDEF_dom"/>
</dbReference>
<feature type="domain" description="PAS" evidence="1">
    <location>
        <begin position="13"/>
        <end position="69"/>
    </location>
</feature>
<feature type="domain" description="GGDEF" evidence="4">
    <location>
        <begin position="172"/>
        <end position="304"/>
    </location>
</feature>
<name>A0A073KBJ9_9BACI</name>
<dbReference type="InterPro" id="IPR001633">
    <property type="entry name" value="EAL_dom"/>
</dbReference>
<gene>
    <name evidence="5" type="ORF">BAGA_06590</name>
</gene>
<dbReference type="SUPFAM" id="SSF141868">
    <property type="entry name" value="EAL domain-like"/>
    <property type="match status" value="1"/>
</dbReference>
<dbReference type="InterPro" id="IPR029787">
    <property type="entry name" value="Nucleotide_cyclase"/>
</dbReference>
<evidence type="ECO:0000259" key="3">
    <source>
        <dbReference type="PROSITE" id="PS50883"/>
    </source>
</evidence>
<dbReference type="Gene3D" id="3.30.450.20">
    <property type="entry name" value="PAS domain"/>
    <property type="match status" value="1"/>
</dbReference>
<dbReference type="PANTHER" id="PTHR44757">
    <property type="entry name" value="DIGUANYLATE CYCLASE DGCP"/>
    <property type="match status" value="1"/>
</dbReference>
<dbReference type="InterPro" id="IPR000700">
    <property type="entry name" value="PAS-assoc_C"/>
</dbReference>
<dbReference type="CDD" id="cd01948">
    <property type="entry name" value="EAL"/>
    <property type="match status" value="1"/>
</dbReference>
<dbReference type="RefSeq" id="WP_033675180.1">
    <property type="nucleotide sequence ID" value="NZ_JOTM01000012.1"/>
</dbReference>
<dbReference type="InterPro" id="IPR035965">
    <property type="entry name" value="PAS-like_dom_sf"/>
</dbReference>
<dbReference type="Proteomes" id="UP000027778">
    <property type="component" value="Unassembled WGS sequence"/>
</dbReference>
<dbReference type="PROSITE" id="PS50887">
    <property type="entry name" value="GGDEF"/>
    <property type="match status" value="1"/>
</dbReference>
<dbReference type="Gene3D" id="3.30.70.270">
    <property type="match status" value="1"/>
</dbReference>
<dbReference type="InterPro" id="IPR052155">
    <property type="entry name" value="Biofilm_reg_signaling"/>
</dbReference>
<dbReference type="SUPFAM" id="SSF55073">
    <property type="entry name" value="Nucleotide cyclase"/>
    <property type="match status" value="1"/>
</dbReference>
<dbReference type="NCBIfam" id="TIGR00254">
    <property type="entry name" value="GGDEF"/>
    <property type="match status" value="1"/>
</dbReference>
<feature type="domain" description="EAL" evidence="3">
    <location>
        <begin position="313"/>
        <end position="567"/>
    </location>
</feature>
<dbReference type="SMART" id="SM00267">
    <property type="entry name" value="GGDEF"/>
    <property type="match status" value="1"/>
</dbReference>
<dbReference type="CDD" id="cd00130">
    <property type="entry name" value="PAS"/>
    <property type="match status" value="1"/>
</dbReference>
<dbReference type="Pfam" id="PF00990">
    <property type="entry name" value="GGDEF"/>
    <property type="match status" value="1"/>
</dbReference>
<dbReference type="InterPro" id="IPR000014">
    <property type="entry name" value="PAS"/>
</dbReference>
<dbReference type="PROSITE" id="PS50883">
    <property type="entry name" value="EAL"/>
    <property type="match status" value="1"/>
</dbReference>
<dbReference type="InterPro" id="IPR035919">
    <property type="entry name" value="EAL_sf"/>
</dbReference>
<dbReference type="CDD" id="cd01949">
    <property type="entry name" value="GGDEF"/>
    <property type="match status" value="1"/>
</dbReference>
<dbReference type="SUPFAM" id="SSF55785">
    <property type="entry name" value="PYP-like sensor domain (PAS domain)"/>
    <property type="match status" value="1"/>
</dbReference>
<evidence type="ECO:0000313" key="6">
    <source>
        <dbReference type="Proteomes" id="UP000027778"/>
    </source>
</evidence>
<organism evidence="5 6">
    <name type="scientific">Bacillus gaemokensis</name>
    <dbReference type="NCBI Taxonomy" id="574375"/>
    <lineage>
        <taxon>Bacteria</taxon>
        <taxon>Bacillati</taxon>
        <taxon>Bacillota</taxon>
        <taxon>Bacilli</taxon>
        <taxon>Bacillales</taxon>
        <taxon>Bacillaceae</taxon>
        <taxon>Bacillus</taxon>
        <taxon>Bacillus cereus group</taxon>
    </lineage>
</organism>
<dbReference type="InterPro" id="IPR043128">
    <property type="entry name" value="Rev_trsase/Diguanyl_cyclase"/>
</dbReference>
<dbReference type="STRING" id="574375.AZF08_20725"/>
<dbReference type="InterPro" id="IPR001610">
    <property type="entry name" value="PAC"/>
</dbReference>
<accession>A0A073KBJ9</accession>
<dbReference type="EMBL" id="JOTM01000012">
    <property type="protein sequence ID" value="KEK23837.1"/>
    <property type="molecule type" value="Genomic_DNA"/>
</dbReference>
<comment type="caution">
    <text evidence="5">The sequence shown here is derived from an EMBL/GenBank/DDBJ whole genome shotgun (WGS) entry which is preliminary data.</text>
</comment>
<evidence type="ECO:0000259" key="4">
    <source>
        <dbReference type="PROSITE" id="PS50887"/>
    </source>
</evidence>
<sequence>MQEMGNLILYDFALKDIKYALDESSIVAITDRYGRITYVNDKFCNISKYKKEELIGEDHRILNSGYHPKTFFKQLWKQILNGKVWHGEIRNRAKDGTYYWVNTTIVPFLDKNGEPYQFIAIRNDITSRKEMEQRLRISENRYRELAYHDALTKLPNRLQFNLLVNNSIEARMNFGVIYFDLDRFKLVNDTLGHAVGDLLLEEVTLCLQNVIGDTDVLARFGGDEFVLLTHKYKQDDLKQLANSILTSFQSPFMLGGNEVYISSSLGICSYPKDGQDVDTVLKNADLAMYNAKEQGRNTACFFSEELHAKINRRMEVEFALQKAIRDEDLKVVFQPIIDLKTKQCIAVEALLRCYTKDGPISPDEFIPIAEECGLITQLGDWVLEKSCELFKELPAYPADLRLSVNVSIQQLMQKRFILSLCSILQRTSFPTHRLILEVTESVPVRHFEYIIAALQELKSMGISIALDDFGTGYSSLYYLKQLPLDIVKIDRKFIGEFHYEHVQAERTIVKSIIEIAHSLNMKVVAEGVETVEQEALLNSMNCDYVQGFYYAEPLTVNDLKKKLTSDF</sequence>
<dbReference type="Gene3D" id="3.20.20.450">
    <property type="entry name" value="EAL domain"/>
    <property type="match status" value="1"/>
</dbReference>